<proteinExistence type="predicted"/>
<dbReference type="Proteomes" id="UP001642360">
    <property type="component" value="Unassembled WGS sequence"/>
</dbReference>
<reference evidence="1 2" key="1">
    <citation type="submission" date="2024-02" db="EMBL/GenBank/DDBJ databases">
        <authorList>
            <person name="Vignale AGUSTIN F."/>
            <person name="Sosa J E."/>
            <person name="Modenutti C."/>
        </authorList>
    </citation>
    <scope>NUCLEOTIDE SEQUENCE [LARGE SCALE GENOMIC DNA]</scope>
</reference>
<dbReference type="PANTHER" id="PTHR47744:SF1">
    <property type="entry name" value="OS05G0526300 PROTEIN"/>
    <property type="match status" value="1"/>
</dbReference>
<sequence>MASSDNYLWQLQYNYFFSDSDNTLKLKVPTSGRMLQNTEFKHLEVDDIERGKIGWRDAFKSAYKGVSSKKFTYRGYCRRCDAIVWLTNIRYSNGHCRPNCENRQIKPLSNQQIVDYIVDDLLTVSSSDSDSDSDEVSTSKLWAYPRRISKQ</sequence>
<accession>A0ABC8UVM1</accession>
<protein>
    <submittedName>
        <fullName evidence="1">Uncharacterized protein</fullName>
    </submittedName>
</protein>
<dbReference type="EMBL" id="CAUOFW020009168">
    <property type="protein sequence ID" value="CAK9185088.1"/>
    <property type="molecule type" value="Genomic_DNA"/>
</dbReference>
<dbReference type="AlphaFoldDB" id="A0ABC8UVM1"/>
<name>A0ABC8UVM1_9AQUA</name>
<dbReference type="PANTHER" id="PTHR47744">
    <property type="entry name" value="OS05G0526300 PROTEIN"/>
    <property type="match status" value="1"/>
</dbReference>
<evidence type="ECO:0000313" key="2">
    <source>
        <dbReference type="Proteomes" id="UP001642360"/>
    </source>
</evidence>
<comment type="caution">
    <text evidence="1">The sequence shown here is derived from an EMBL/GenBank/DDBJ whole genome shotgun (WGS) entry which is preliminary data.</text>
</comment>
<gene>
    <name evidence="1" type="ORF">ILEXP_LOCUS55445</name>
</gene>
<keyword evidence="2" id="KW-1185">Reference proteome</keyword>
<evidence type="ECO:0000313" key="1">
    <source>
        <dbReference type="EMBL" id="CAK9185088.1"/>
    </source>
</evidence>
<organism evidence="1 2">
    <name type="scientific">Ilex paraguariensis</name>
    <name type="common">yerba mate</name>
    <dbReference type="NCBI Taxonomy" id="185542"/>
    <lineage>
        <taxon>Eukaryota</taxon>
        <taxon>Viridiplantae</taxon>
        <taxon>Streptophyta</taxon>
        <taxon>Embryophyta</taxon>
        <taxon>Tracheophyta</taxon>
        <taxon>Spermatophyta</taxon>
        <taxon>Magnoliopsida</taxon>
        <taxon>eudicotyledons</taxon>
        <taxon>Gunneridae</taxon>
        <taxon>Pentapetalae</taxon>
        <taxon>asterids</taxon>
        <taxon>campanulids</taxon>
        <taxon>Aquifoliales</taxon>
        <taxon>Aquifoliaceae</taxon>
        <taxon>Ilex</taxon>
    </lineage>
</organism>